<accession>A0A2P2P9Y3</accession>
<protein>
    <submittedName>
        <fullName evidence="1">Uncharacterized protein</fullName>
    </submittedName>
</protein>
<evidence type="ECO:0000313" key="1">
    <source>
        <dbReference type="EMBL" id="MBX51575.1"/>
    </source>
</evidence>
<name>A0A2P2P9Y3_RHIMU</name>
<sequence length="27" mass="3340">MLGFLVKLLEFKLEWGLIWRSCRLFKL</sequence>
<reference evidence="1" key="1">
    <citation type="submission" date="2018-02" db="EMBL/GenBank/DDBJ databases">
        <title>Rhizophora mucronata_Transcriptome.</title>
        <authorList>
            <person name="Meera S.P."/>
            <person name="Sreeshan A."/>
            <person name="Augustine A."/>
        </authorList>
    </citation>
    <scope>NUCLEOTIDE SEQUENCE</scope>
    <source>
        <tissue evidence="1">Leaf</tissue>
    </source>
</reference>
<dbReference type="AlphaFoldDB" id="A0A2P2P9Y3"/>
<organism evidence="1">
    <name type="scientific">Rhizophora mucronata</name>
    <name type="common">Asiatic mangrove</name>
    <dbReference type="NCBI Taxonomy" id="61149"/>
    <lineage>
        <taxon>Eukaryota</taxon>
        <taxon>Viridiplantae</taxon>
        <taxon>Streptophyta</taxon>
        <taxon>Embryophyta</taxon>
        <taxon>Tracheophyta</taxon>
        <taxon>Spermatophyta</taxon>
        <taxon>Magnoliopsida</taxon>
        <taxon>eudicotyledons</taxon>
        <taxon>Gunneridae</taxon>
        <taxon>Pentapetalae</taxon>
        <taxon>rosids</taxon>
        <taxon>fabids</taxon>
        <taxon>Malpighiales</taxon>
        <taxon>Rhizophoraceae</taxon>
        <taxon>Rhizophora</taxon>
    </lineage>
</organism>
<dbReference type="EMBL" id="GGEC01071091">
    <property type="protein sequence ID" value="MBX51575.1"/>
    <property type="molecule type" value="Transcribed_RNA"/>
</dbReference>
<proteinExistence type="predicted"/>